<feature type="compositionally biased region" description="Low complexity" evidence="2">
    <location>
        <begin position="181"/>
        <end position="193"/>
    </location>
</feature>
<dbReference type="Proteomes" id="UP001415857">
    <property type="component" value="Unassembled WGS sequence"/>
</dbReference>
<name>A0AAP0RDH3_LIQFO</name>
<comment type="similarity">
    <text evidence="1">Belongs to the LOB domain-containing protein family.</text>
</comment>
<feature type="region of interest" description="Disordered" evidence="2">
    <location>
        <begin position="272"/>
        <end position="311"/>
    </location>
</feature>
<dbReference type="InterPro" id="IPR004883">
    <property type="entry name" value="LOB"/>
</dbReference>
<dbReference type="AlphaFoldDB" id="A0AAP0RDH3"/>
<gene>
    <name evidence="4" type="ORF">L1049_023001</name>
</gene>
<dbReference type="PROSITE" id="PS50891">
    <property type="entry name" value="LOB"/>
    <property type="match status" value="1"/>
</dbReference>
<keyword evidence="5" id="KW-1185">Reference proteome</keyword>
<evidence type="ECO:0000313" key="5">
    <source>
        <dbReference type="Proteomes" id="UP001415857"/>
    </source>
</evidence>
<feature type="region of interest" description="Disordered" evidence="2">
    <location>
        <begin position="147"/>
        <end position="193"/>
    </location>
</feature>
<feature type="domain" description="LOB" evidence="3">
    <location>
        <begin position="8"/>
        <end position="109"/>
    </location>
</feature>
<dbReference type="PANTHER" id="PTHR31301:SF103">
    <property type="entry name" value="LOB DOMAIN-CONTAINING PROTEIN 5-RELATED"/>
    <property type="match status" value="1"/>
</dbReference>
<protein>
    <recommendedName>
        <fullName evidence="3">LOB domain-containing protein</fullName>
    </recommendedName>
</protein>
<accession>A0AAP0RDH3</accession>
<evidence type="ECO:0000313" key="4">
    <source>
        <dbReference type="EMBL" id="KAK9275733.1"/>
    </source>
</evidence>
<evidence type="ECO:0000256" key="2">
    <source>
        <dbReference type="SAM" id="MobiDB-lite"/>
    </source>
</evidence>
<reference evidence="4 5" key="1">
    <citation type="journal article" date="2024" name="Plant J.">
        <title>Genome sequences and population genomics reveal climatic adaptation and genomic divergence between two closely related sweetgum species.</title>
        <authorList>
            <person name="Xu W.Q."/>
            <person name="Ren C.Q."/>
            <person name="Zhang X.Y."/>
            <person name="Comes H.P."/>
            <person name="Liu X.H."/>
            <person name="Li Y.G."/>
            <person name="Kettle C.J."/>
            <person name="Jalonen R."/>
            <person name="Gaisberger H."/>
            <person name="Ma Y.Z."/>
            <person name="Qiu Y.X."/>
        </authorList>
    </citation>
    <scope>NUCLEOTIDE SEQUENCE [LARGE SCALE GENOMIC DNA]</scope>
    <source>
        <strain evidence="4">Hangzhou</strain>
    </source>
</reference>
<evidence type="ECO:0000256" key="1">
    <source>
        <dbReference type="ARBA" id="ARBA00005474"/>
    </source>
</evidence>
<dbReference type="Pfam" id="PF03195">
    <property type="entry name" value="LOB"/>
    <property type="match status" value="1"/>
</dbReference>
<comment type="caution">
    <text evidence="4">The sequence shown here is derived from an EMBL/GenBank/DDBJ whole genome shotgun (WGS) entry which is preliminary data.</text>
</comment>
<organism evidence="4 5">
    <name type="scientific">Liquidambar formosana</name>
    <name type="common">Formosan gum</name>
    <dbReference type="NCBI Taxonomy" id="63359"/>
    <lineage>
        <taxon>Eukaryota</taxon>
        <taxon>Viridiplantae</taxon>
        <taxon>Streptophyta</taxon>
        <taxon>Embryophyta</taxon>
        <taxon>Tracheophyta</taxon>
        <taxon>Spermatophyta</taxon>
        <taxon>Magnoliopsida</taxon>
        <taxon>eudicotyledons</taxon>
        <taxon>Gunneridae</taxon>
        <taxon>Pentapetalae</taxon>
        <taxon>Saxifragales</taxon>
        <taxon>Altingiaceae</taxon>
        <taxon>Liquidambar</taxon>
    </lineage>
</organism>
<feature type="compositionally biased region" description="Basic and acidic residues" evidence="2">
    <location>
        <begin position="296"/>
        <end position="311"/>
    </location>
</feature>
<dbReference type="EMBL" id="JBBPBK010000011">
    <property type="protein sequence ID" value="KAK9275733.1"/>
    <property type="molecule type" value="Genomic_DNA"/>
</dbReference>
<dbReference type="PANTHER" id="PTHR31301">
    <property type="entry name" value="LOB DOMAIN-CONTAINING PROTEIN 4-RELATED"/>
    <property type="match status" value="1"/>
</dbReference>
<evidence type="ECO:0000259" key="3">
    <source>
        <dbReference type="PROSITE" id="PS50891"/>
    </source>
</evidence>
<sequence length="311" mass="35105">MEVHGNFPACASCKHQRKRCDEYCLLAPYFPASRYQDYVSVHRLFGLSNILRIMSVVQPSQRQITAETLMMQGIIWRSDPISGCLGYARFLQAQIDYHFRELEFVNQQLRFFREREQLQQQKMQLESLFATPSFSLLPGAVQQFGHLASQPSSSSSIPPLPQPGAGSSQPVVPPEQQIGTSHPSSLSSSSASPSLSLPLQYQFDGYHQVPFMPNTPSEAFDTGNKKSLEHGYHYQSTLEEGADIKPFDIQPIDQLIEPYQYEHALTSCREIGESSSKAQGKHPIECDSDENMENEAGSREKVEEHKEDMKE</sequence>
<proteinExistence type="inferred from homology"/>